<evidence type="ECO:0000313" key="2">
    <source>
        <dbReference type="EMBL" id="MBK1875757.1"/>
    </source>
</evidence>
<dbReference type="EMBL" id="JAENIL010000003">
    <property type="protein sequence ID" value="MBK1875757.1"/>
    <property type="molecule type" value="Genomic_DNA"/>
</dbReference>
<keyword evidence="3" id="KW-1185">Reference proteome</keyword>
<protein>
    <submittedName>
        <fullName evidence="2">Motility associated factor glycosyltransferase family protein</fullName>
    </submittedName>
</protein>
<dbReference type="PANTHER" id="PTHR41786">
    <property type="entry name" value="MOTILITY ACCESSORY FACTOR MAF"/>
    <property type="match status" value="1"/>
</dbReference>
<reference evidence="2" key="1">
    <citation type="submission" date="2021-01" db="EMBL/GenBank/DDBJ databases">
        <title>Modified the classification status of verrucomicrobia.</title>
        <authorList>
            <person name="Feng X."/>
        </authorList>
    </citation>
    <scope>NUCLEOTIDE SEQUENCE</scope>
    <source>
        <strain evidence="2">KCTC 13126</strain>
    </source>
</reference>
<gene>
    <name evidence="2" type="ORF">JIN87_02695</name>
</gene>
<accession>A0A934RWM6</accession>
<dbReference type="PANTHER" id="PTHR41786:SF1">
    <property type="entry name" value="6-HYDROXYMETHYLPTERIN DIPHOSPHOKINASE MPTE-LIKE DOMAIN-CONTAINING PROTEIN"/>
    <property type="match status" value="1"/>
</dbReference>
<dbReference type="RefSeq" id="WP_200353973.1">
    <property type="nucleotide sequence ID" value="NZ_JAENIL010000003.1"/>
</dbReference>
<evidence type="ECO:0000259" key="1">
    <source>
        <dbReference type="Pfam" id="PF01973"/>
    </source>
</evidence>
<sequence>MMGGRKMFAESHPALAKRVESAQAAQGDLAEWKGRTADAERLLARWLEGKRFPHDSAIAVSGVGDGSHVKALLRVLPQDALVFCAEPDVGRFKAFLSSPAAESLLRDGRVKFGVGELGDEFFNTLAFDGIVDFTNAEPLIFAPIFNEAEEYYGRFFQEFAQQLELWRKLFGTNLTKSGLWQGNSFKNFNTLIRTPDPLEFGDHFKGLPMIMAGAGPSLNESLEFLRWAQDRAVIVAGNSSIRALVNGGVRPHFVLAADPYETTDRGFEGVDLGDTMLLCPFMVYPDVVKRFEGRISAWSHNNRVATYFRKVIGKERLAHVAEQGTISACAFDFAIMFGCSSLFFVGQDLAARADGLMHASDSFYADDGPDKAVLGRCRWLPGNTIEKVPVEEKLFVYLKTFEQLSRIYSKELKIKNRDQLKVFNLSRLGARIEHMPYLEFEEAKGMIETAGVGGVAKGWSDVQKVLAEHHVGWGRVGKVLREFRGYVEEICSHALRTALAMEQGDTLTLESAEAEKEKSDALIGFNDEFFEILNDGELKMELYVQNRAVTRQRRRSSSDVAADRLEELKGYFWAVAEGSYSVLSSIDSARETQKV</sequence>
<comment type="caution">
    <text evidence="2">The sequence shown here is derived from an EMBL/GenBank/DDBJ whole genome shotgun (WGS) entry which is preliminary data.</text>
</comment>
<feature type="domain" description="6-hydroxymethylpterin diphosphokinase MptE-like" evidence="1">
    <location>
        <begin position="183"/>
        <end position="352"/>
    </location>
</feature>
<organism evidence="2 3">
    <name type="scientific">Pelagicoccus mobilis</name>
    <dbReference type="NCBI Taxonomy" id="415221"/>
    <lineage>
        <taxon>Bacteria</taxon>
        <taxon>Pseudomonadati</taxon>
        <taxon>Verrucomicrobiota</taxon>
        <taxon>Opitutia</taxon>
        <taxon>Puniceicoccales</taxon>
        <taxon>Pelagicoccaceae</taxon>
        <taxon>Pelagicoccus</taxon>
    </lineage>
</organism>
<dbReference type="Proteomes" id="UP000617628">
    <property type="component" value="Unassembled WGS sequence"/>
</dbReference>
<dbReference type="InterPro" id="IPR002826">
    <property type="entry name" value="MptE-like"/>
</dbReference>
<evidence type="ECO:0000313" key="3">
    <source>
        <dbReference type="Proteomes" id="UP000617628"/>
    </source>
</evidence>
<proteinExistence type="predicted"/>
<name>A0A934RWM6_9BACT</name>
<dbReference type="AlphaFoldDB" id="A0A934RWM6"/>
<dbReference type="Pfam" id="PF01973">
    <property type="entry name" value="MptE-like"/>
    <property type="match status" value="1"/>
</dbReference>